<keyword evidence="3" id="KW-0624">Polysaccharide degradation</keyword>
<dbReference type="InterPro" id="IPR050991">
    <property type="entry name" value="ECM_Regulatory_Proteins"/>
</dbReference>
<feature type="region of interest" description="Disordered" evidence="4">
    <location>
        <begin position="34"/>
        <end position="73"/>
    </location>
</feature>
<keyword evidence="3" id="KW-0119">Carbohydrate metabolism</keyword>
<dbReference type="InterPro" id="IPR013783">
    <property type="entry name" value="Ig-like_fold"/>
</dbReference>
<evidence type="ECO:0000259" key="6">
    <source>
        <dbReference type="PROSITE" id="PS50853"/>
    </source>
</evidence>
<dbReference type="RefSeq" id="WP_306866329.1">
    <property type="nucleotide sequence ID" value="NZ_JAUSRB010000002.1"/>
</dbReference>
<feature type="compositionally biased region" description="Basic and acidic residues" evidence="4">
    <location>
        <begin position="47"/>
        <end position="65"/>
    </location>
</feature>
<dbReference type="CDD" id="cd00063">
    <property type="entry name" value="FN3"/>
    <property type="match status" value="1"/>
</dbReference>
<feature type="region of interest" description="Disordered" evidence="4">
    <location>
        <begin position="803"/>
        <end position="861"/>
    </location>
</feature>
<dbReference type="Gene3D" id="2.60.40.10">
    <property type="entry name" value="Immunoglobulins"/>
    <property type="match status" value="3"/>
</dbReference>
<name>A0ABT9RBI0_9ACTN</name>
<accession>A0ABT9RBI0</accession>
<protein>
    <recommendedName>
        <fullName evidence="6">Fibronectin type-III domain-containing protein</fullName>
    </recommendedName>
</protein>
<dbReference type="SMART" id="SM00060">
    <property type="entry name" value="FN3"/>
    <property type="match status" value="3"/>
</dbReference>
<feature type="chain" id="PRO_5046982053" description="Fibronectin type-III domain-containing protein" evidence="5">
    <location>
        <begin position="32"/>
        <end position="861"/>
    </location>
</feature>
<evidence type="ECO:0000256" key="2">
    <source>
        <dbReference type="ARBA" id="ARBA00023295"/>
    </source>
</evidence>
<feature type="domain" description="Fibronectin type-III" evidence="6">
    <location>
        <begin position="315"/>
        <end position="413"/>
    </location>
</feature>
<evidence type="ECO:0000256" key="5">
    <source>
        <dbReference type="SAM" id="SignalP"/>
    </source>
</evidence>
<proteinExistence type="predicted"/>
<dbReference type="InterPro" id="IPR003961">
    <property type="entry name" value="FN3_dom"/>
</dbReference>
<evidence type="ECO:0000313" key="7">
    <source>
        <dbReference type="EMBL" id="MDP9866134.1"/>
    </source>
</evidence>
<feature type="signal peptide" evidence="5">
    <location>
        <begin position="1"/>
        <end position="31"/>
    </location>
</feature>
<comment type="caution">
    <text evidence="7">The sequence shown here is derived from an EMBL/GenBank/DDBJ whole genome shotgun (WGS) entry which is preliminary data.</text>
</comment>
<reference evidence="7 8" key="1">
    <citation type="submission" date="2023-07" db="EMBL/GenBank/DDBJ databases">
        <title>Sequencing the genomes of 1000 actinobacteria strains.</title>
        <authorList>
            <person name="Klenk H.-P."/>
        </authorList>
    </citation>
    <scope>NUCLEOTIDE SEQUENCE [LARGE SCALE GENOMIC DNA]</scope>
    <source>
        <strain evidence="7 8">DSM 44109</strain>
    </source>
</reference>
<gene>
    <name evidence="7" type="ORF">J2S55_005400</name>
</gene>
<organism evidence="7 8">
    <name type="scientific">Streptosporangium brasiliense</name>
    <dbReference type="NCBI Taxonomy" id="47480"/>
    <lineage>
        <taxon>Bacteria</taxon>
        <taxon>Bacillati</taxon>
        <taxon>Actinomycetota</taxon>
        <taxon>Actinomycetes</taxon>
        <taxon>Streptosporangiales</taxon>
        <taxon>Streptosporangiaceae</taxon>
        <taxon>Streptosporangium</taxon>
    </lineage>
</organism>
<sequence length="861" mass="92992">MDRLFRRKIHGLAAVLLIPLLLVSTATVVHAGARAAPSAQAAPPDGKGTEREKRREKAEEKRKGSPDGLVDLHITAAPPEGFKRPARVRKLVEGRAPSLTLASAPYGELERVEHQPGWGNQVKVVGWAMDDASATAPSQVLVYNRTSSWWTTADAYRPDVAHWGTGDRHGFDLMVPIANPGRNTVCVTLYDHTATVPGPEMCAGFTVADPIGAMTGLGWEGDGKVTVTGWAIDPDTADPVQVRILDDGRLITTVTADGPSDDDVLAGYPAYGTDHGFSAEISASLVEGIHSVTAVAVNRAGPGSDIQVGQQYYVAPGDTTAPVVSFGGAKAAEMRVNVDTGEVNVWVRFEQMEVTPDGSGQWVTRDNRANPDTYLYTRLKPDTLYRFRVTAYNYRSVAPPVVLERRTPRSADPVGGMTALSWDGGEEITISGWAIDPDTSAPIQVRILEDGRPVSTVTADAPMSEDIAARYPDHGTGHGFTAVVSASATEGIHSFTAVAVKTPEIGGPDTAIGQQYFVAPGDATEPEVSFGKTTKATEMRVDVDTGESNVMVRFEQMEVAPDGSGQWVTRDNRANPDTYLYTRLKPDTLYRYRVTAYNYRSAAVPVVVERRTMRPAPAAAGELTVSKVEDEALTVQWKDNSTDEDSFELRIMDLDSSASQVRTVPANAGKWQVNYRVEGLRSLGDYMLSVRPVREYAEEQNPVTYQAMTSGPAGINEFGATPVSVYEGCPNGFLLSWTVSNTTRIVIKRKITTEVVLLDEAPRPPSAWKGQYKDNWNDRSAKTYTLIAYDPSGRTTTRSVTYGGSAVAKDGTATPPTRPADEPPARQMSFTGSGVSDPGHRAPSRNRPPARRPADLKPAVS</sequence>
<dbReference type="EMBL" id="JAUSRB010000002">
    <property type="protein sequence ID" value="MDP9866134.1"/>
    <property type="molecule type" value="Genomic_DNA"/>
</dbReference>
<evidence type="ECO:0000313" key="8">
    <source>
        <dbReference type="Proteomes" id="UP001230426"/>
    </source>
</evidence>
<dbReference type="PANTHER" id="PTHR46708">
    <property type="entry name" value="TENASCIN"/>
    <property type="match status" value="1"/>
</dbReference>
<dbReference type="Proteomes" id="UP001230426">
    <property type="component" value="Unassembled WGS sequence"/>
</dbReference>
<keyword evidence="2" id="KW-0326">Glycosidase</keyword>
<evidence type="ECO:0000256" key="1">
    <source>
        <dbReference type="ARBA" id="ARBA00022737"/>
    </source>
</evidence>
<keyword evidence="5" id="KW-0732">Signal</keyword>
<keyword evidence="1" id="KW-0677">Repeat</keyword>
<dbReference type="PROSITE" id="PS50853">
    <property type="entry name" value="FN3"/>
    <property type="match status" value="1"/>
</dbReference>
<evidence type="ECO:0000256" key="3">
    <source>
        <dbReference type="ARBA" id="ARBA00023326"/>
    </source>
</evidence>
<dbReference type="SUPFAM" id="SSF49265">
    <property type="entry name" value="Fibronectin type III"/>
    <property type="match status" value="2"/>
</dbReference>
<dbReference type="InterPro" id="IPR036116">
    <property type="entry name" value="FN3_sf"/>
</dbReference>
<dbReference type="PANTHER" id="PTHR46708:SF2">
    <property type="entry name" value="FIBRONECTIN TYPE-III DOMAIN-CONTAINING PROTEIN"/>
    <property type="match status" value="1"/>
</dbReference>
<keyword evidence="2" id="KW-0378">Hydrolase</keyword>
<keyword evidence="8" id="KW-1185">Reference proteome</keyword>
<feature type="compositionally biased region" description="Low complexity" evidence="4">
    <location>
        <begin position="34"/>
        <end position="44"/>
    </location>
</feature>
<evidence type="ECO:0000256" key="4">
    <source>
        <dbReference type="SAM" id="MobiDB-lite"/>
    </source>
</evidence>